<evidence type="ECO:0000313" key="4">
    <source>
        <dbReference type="Proteomes" id="UP000612055"/>
    </source>
</evidence>
<name>A0A836C6Q4_9CHLO</name>
<reference evidence="3" key="1">
    <citation type="journal article" date="2020" name="bioRxiv">
        <title>Comparative genomics of Chlamydomonas.</title>
        <authorList>
            <person name="Craig R.J."/>
            <person name="Hasan A.R."/>
            <person name="Ness R.W."/>
            <person name="Keightley P.D."/>
        </authorList>
    </citation>
    <scope>NUCLEOTIDE SEQUENCE</scope>
    <source>
        <strain evidence="3">CCAP 11/70</strain>
    </source>
</reference>
<dbReference type="EMBL" id="JAEHOE010000002">
    <property type="protein sequence ID" value="KAG2500967.1"/>
    <property type="molecule type" value="Genomic_DNA"/>
</dbReference>
<feature type="coiled-coil region" evidence="1">
    <location>
        <begin position="196"/>
        <end position="244"/>
    </location>
</feature>
<feature type="coiled-coil region" evidence="1">
    <location>
        <begin position="273"/>
        <end position="368"/>
    </location>
</feature>
<protein>
    <submittedName>
        <fullName evidence="3">Uncharacterized protein</fullName>
    </submittedName>
</protein>
<feature type="region of interest" description="Disordered" evidence="2">
    <location>
        <begin position="468"/>
        <end position="487"/>
    </location>
</feature>
<keyword evidence="4" id="KW-1185">Reference proteome</keyword>
<sequence length="487" mass="52959">MVAEEERAAAAERKAAEEEARAAAAERTAAESERQGKRRVQRRKDELRGARLRAEDAQEEVEAYREELAYVRQVQEGTAEELEEVTEQRDHNEAALETEVAAHQATRAELSGVRANLERVTTLSEARGRTIESLRAQLQETAAGQEITRLQAQVTAQPGEANEAKAACAHARGLCLAAQEREARAREKAAGLETRLQAAEGGRQTAEGQVAELQDQLNGLTAQLQAATEEREAAVVQQERLQAQCDGLQARALTSEMAAVNAKAIVTAKAVEADGHKAQAAALQDKVDQLSSLLEAEQGRGRRRDYKQARRLLEKALRAKEQLVTWLHQVEKDGEMEAMRGDHFEGLCQELEAQVERYQRRRDEAEEESELRTLGLGATPCRRCTCKPRTERGAGDIRWARAWGRRPVGAAPASQGRSTARAVCAELGLGGSALSALHLQAKDGARRGRHALGSGLGAAPCRRCTCKPKEGARRGRHALGSGLGAAP</sequence>
<comment type="caution">
    <text evidence="3">The sequence shown here is derived from an EMBL/GenBank/DDBJ whole genome shotgun (WGS) entry which is preliminary data.</text>
</comment>
<feature type="compositionally biased region" description="Basic and acidic residues" evidence="2">
    <location>
        <begin position="43"/>
        <end position="59"/>
    </location>
</feature>
<evidence type="ECO:0000313" key="3">
    <source>
        <dbReference type="EMBL" id="KAG2500967.1"/>
    </source>
</evidence>
<evidence type="ECO:0000256" key="1">
    <source>
        <dbReference type="SAM" id="Coils"/>
    </source>
</evidence>
<feature type="region of interest" description="Disordered" evidence="2">
    <location>
        <begin position="1"/>
        <end position="59"/>
    </location>
</feature>
<proteinExistence type="predicted"/>
<keyword evidence="1" id="KW-0175">Coiled coil</keyword>
<feature type="compositionally biased region" description="Basic and acidic residues" evidence="2">
    <location>
        <begin position="1"/>
        <end position="21"/>
    </location>
</feature>
<dbReference type="AlphaFoldDB" id="A0A836C6Q4"/>
<dbReference type="Proteomes" id="UP000612055">
    <property type="component" value="Unassembled WGS sequence"/>
</dbReference>
<evidence type="ECO:0000256" key="2">
    <source>
        <dbReference type="SAM" id="MobiDB-lite"/>
    </source>
</evidence>
<gene>
    <name evidence="3" type="ORF">HYH03_000789</name>
</gene>
<organism evidence="3 4">
    <name type="scientific">Edaphochlamys debaryana</name>
    <dbReference type="NCBI Taxonomy" id="47281"/>
    <lineage>
        <taxon>Eukaryota</taxon>
        <taxon>Viridiplantae</taxon>
        <taxon>Chlorophyta</taxon>
        <taxon>core chlorophytes</taxon>
        <taxon>Chlorophyceae</taxon>
        <taxon>CS clade</taxon>
        <taxon>Chlamydomonadales</taxon>
        <taxon>Chlamydomonadales incertae sedis</taxon>
        <taxon>Edaphochlamys</taxon>
    </lineage>
</organism>
<accession>A0A836C6Q4</accession>